<evidence type="ECO:0000256" key="1">
    <source>
        <dbReference type="SAM" id="MobiDB-lite"/>
    </source>
</evidence>
<dbReference type="AlphaFoldDB" id="A0A4R4X5B8"/>
<reference evidence="2 3" key="1">
    <citation type="submission" date="2019-02" db="EMBL/GenBank/DDBJ databases">
        <title>Draft genome sequences of novel Actinobacteria.</title>
        <authorList>
            <person name="Sahin N."/>
            <person name="Ay H."/>
            <person name="Saygin H."/>
        </authorList>
    </citation>
    <scope>NUCLEOTIDE SEQUENCE [LARGE SCALE GENOMIC DNA]</scope>
    <source>
        <strain evidence="2 3">16K104</strain>
    </source>
</reference>
<accession>A0A4R4X5B8</accession>
<evidence type="ECO:0000313" key="2">
    <source>
        <dbReference type="EMBL" id="TDD25455.1"/>
    </source>
</evidence>
<dbReference type="SUPFAM" id="SSF51182">
    <property type="entry name" value="RmlC-like cupins"/>
    <property type="match status" value="1"/>
</dbReference>
<comment type="caution">
    <text evidence="2">The sequence shown here is derived from an EMBL/GenBank/DDBJ whole genome shotgun (WGS) entry which is preliminary data.</text>
</comment>
<dbReference type="OrthoDB" id="161242at2"/>
<keyword evidence="3" id="KW-1185">Reference proteome</keyword>
<dbReference type="InterPro" id="IPR011051">
    <property type="entry name" value="RmlC_Cupin_sf"/>
</dbReference>
<sequence>MPIHSKSFEEPDERRSPEKTTVDVVKLPGASVARITFQPGWRWSECIRPVVGGESCQVRHVGTLISGEMEVVHDDGAKAHVTRGIAYVIEPGHDAWVVGDEPVVGLEFESQAAETYAKG</sequence>
<evidence type="ECO:0000313" key="3">
    <source>
        <dbReference type="Proteomes" id="UP000295172"/>
    </source>
</evidence>
<feature type="region of interest" description="Disordered" evidence="1">
    <location>
        <begin position="1"/>
        <end position="21"/>
    </location>
</feature>
<dbReference type="EMBL" id="SMKR01000055">
    <property type="protein sequence ID" value="TDD25455.1"/>
    <property type="molecule type" value="Genomic_DNA"/>
</dbReference>
<proteinExistence type="predicted"/>
<gene>
    <name evidence="2" type="ORF">E1218_14850</name>
</gene>
<dbReference type="CDD" id="cd06990">
    <property type="entry name" value="cupin_DUF861"/>
    <property type="match status" value="1"/>
</dbReference>
<protein>
    <submittedName>
        <fullName evidence="2">Cupin</fullName>
    </submittedName>
</protein>
<name>A0A4R4X5B8_9ACTN</name>
<dbReference type="RefSeq" id="WP_132320391.1">
    <property type="nucleotide sequence ID" value="NZ_SMKR01000055.1"/>
</dbReference>
<organism evidence="2 3">
    <name type="scientific">Kribbella turkmenica</name>
    <dbReference type="NCBI Taxonomy" id="2530375"/>
    <lineage>
        <taxon>Bacteria</taxon>
        <taxon>Bacillati</taxon>
        <taxon>Actinomycetota</taxon>
        <taxon>Actinomycetes</taxon>
        <taxon>Propionibacteriales</taxon>
        <taxon>Kribbellaceae</taxon>
        <taxon>Kribbella</taxon>
    </lineage>
</organism>
<dbReference type="Proteomes" id="UP000295172">
    <property type="component" value="Unassembled WGS sequence"/>
</dbReference>